<comment type="caution">
    <text evidence="1">The sequence shown here is derived from an EMBL/GenBank/DDBJ whole genome shotgun (WGS) entry which is preliminary data.</text>
</comment>
<dbReference type="Proteomes" id="UP000027143">
    <property type="component" value="Unassembled WGS sequence"/>
</dbReference>
<dbReference type="EMBL" id="AHPD01000016">
    <property type="protein sequence ID" value="KEC64941.1"/>
    <property type="molecule type" value="Genomic_DNA"/>
</dbReference>
<accession>A0ABR4SPN2</accession>
<sequence length="83" mass="9634">MHISLLLFFNFTLYHFYDDTENSKERQIKNSVPGGMKEKSQACVKNTIIKSLRDRLVKGEYIKFSPFTHTVLHPSVHSVSNHP</sequence>
<keyword evidence="2" id="KW-1185">Reference proteome</keyword>
<proteinExistence type="predicted"/>
<gene>
    <name evidence="1" type="ORF">O7U_01172</name>
</gene>
<reference evidence="1 2" key="1">
    <citation type="submission" date="2012-04" db="EMBL/GenBank/DDBJ databases">
        <title>The Genome Sequence of Bartonella quintana JK 68.</title>
        <authorList>
            <consortium name="The Broad Institute Genome Sequencing Platform"/>
            <consortium name="The Broad Institute Genome Sequencing Center for Infectious Disease"/>
            <person name="Feldgarden M."/>
            <person name="Kirby J."/>
            <person name="Kosoy M."/>
            <person name="Birtles R."/>
            <person name="Probert W.S."/>
            <person name="Chiaraviglio L."/>
            <person name="Walker B."/>
            <person name="Young S.K."/>
            <person name="Zeng Q."/>
            <person name="Gargeya S."/>
            <person name="Fitzgerald M."/>
            <person name="Haas B."/>
            <person name="Abouelleil A."/>
            <person name="Alvarado L."/>
            <person name="Arachchi H.M."/>
            <person name="Berlin A.M."/>
            <person name="Chapman S.B."/>
            <person name="Goldberg J."/>
            <person name="Griggs A."/>
            <person name="Gujja S."/>
            <person name="Hansen M."/>
            <person name="Howarth C."/>
            <person name="Imamovic A."/>
            <person name="Larimer J."/>
            <person name="McCowen C."/>
            <person name="Montmayeur A."/>
            <person name="Murphy C."/>
            <person name="Neiman D."/>
            <person name="Pearson M."/>
            <person name="Priest M."/>
            <person name="Roberts A."/>
            <person name="Saif S."/>
            <person name="Shea T."/>
            <person name="Sisk P."/>
            <person name="Sykes S."/>
            <person name="Wortman J."/>
            <person name="Nusbaum C."/>
            <person name="Birren B."/>
        </authorList>
    </citation>
    <scope>NUCLEOTIDE SEQUENCE [LARGE SCALE GENOMIC DNA]</scope>
    <source>
        <strain evidence="1 2">JK 68</strain>
    </source>
</reference>
<name>A0ABR4SPN2_BARQI</name>
<organism evidence="1 2">
    <name type="scientific">Bartonella quintana JK 68</name>
    <dbReference type="NCBI Taxonomy" id="1134503"/>
    <lineage>
        <taxon>Bacteria</taxon>
        <taxon>Pseudomonadati</taxon>
        <taxon>Pseudomonadota</taxon>
        <taxon>Alphaproteobacteria</taxon>
        <taxon>Hyphomicrobiales</taxon>
        <taxon>Bartonellaceae</taxon>
        <taxon>Bartonella</taxon>
    </lineage>
</organism>
<protein>
    <submittedName>
        <fullName evidence="1">Uncharacterized protein</fullName>
    </submittedName>
</protein>
<evidence type="ECO:0000313" key="1">
    <source>
        <dbReference type="EMBL" id="KEC64941.1"/>
    </source>
</evidence>
<evidence type="ECO:0000313" key="2">
    <source>
        <dbReference type="Proteomes" id="UP000027143"/>
    </source>
</evidence>